<evidence type="ECO:0000313" key="1">
    <source>
        <dbReference type="EMBL" id="SVA30655.1"/>
    </source>
</evidence>
<organism evidence="1">
    <name type="scientific">marine metagenome</name>
    <dbReference type="NCBI Taxonomy" id="408172"/>
    <lineage>
        <taxon>unclassified sequences</taxon>
        <taxon>metagenomes</taxon>
        <taxon>ecological metagenomes</taxon>
    </lineage>
</organism>
<feature type="non-terminal residue" evidence="1">
    <location>
        <position position="76"/>
    </location>
</feature>
<accession>A0A381UR60</accession>
<reference evidence="1" key="1">
    <citation type="submission" date="2018-05" db="EMBL/GenBank/DDBJ databases">
        <authorList>
            <person name="Lanie J.A."/>
            <person name="Ng W.-L."/>
            <person name="Kazmierczak K.M."/>
            <person name="Andrzejewski T.M."/>
            <person name="Davidsen T.M."/>
            <person name="Wayne K.J."/>
            <person name="Tettelin H."/>
            <person name="Glass J.I."/>
            <person name="Rusch D."/>
            <person name="Podicherti R."/>
            <person name="Tsui H.-C.T."/>
            <person name="Winkler M.E."/>
        </authorList>
    </citation>
    <scope>NUCLEOTIDE SEQUENCE</scope>
</reference>
<dbReference type="EMBL" id="UINC01006962">
    <property type="protein sequence ID" value="SVA30655.1"/>
    <property type="molecule type" value="Genomic_DNA"/>
</dbReference>
<proteinExistence type="predicted"/>
<dbReference type="AlphaFoldDB" id="A0A381UR60"/>
<sequence length="76" mass="8165">MGQRIITLIMLLAWVPANCHCLLGALIKDATANGCCIESQHKEPVHGQGESDCCDLCGAIESGKFRAPSKDYIDFG</sequence>
<name>A0A381UR60_9ZZZZ</name>
<protein>
    <submittedName>
        <fullName evidence="1">Uncharacterized protein</fullName>
    </submittedName>
</protein>
<gene>
    <name evidence="1" type="ORF">METZ01_LOCUS83509</name>
</gene>